<dbReference type="AlphaFoldDB" id="A0AAW8AZT8"/>
<dbReference type="InterPro" id="IPR006186">
    <property type="entry name" value="Ser/Thr-sp_prot-phosphatase"/>
</dbReference>
<dbReference type="InterPro" id="IPR029052">
    <property type="entry name" value="Metallo-depent_PP-like"/>
</dbReference>
<dbReference type="PROSITE" id="PS00125">
    <property type="entry name" value="SER_THR_PHOSPHATASE"/>
    <property type="match status" value="1"/>
</dbReference>
<dbReference type="GO" id="GO:0110154">
    <property type="term" value="P:RNA decapping"/>
    <property type="evidence" value="ECO:0007669"/>
    <property type="project" value="TreeGrafter"/>
</dbReference>
<protein>
    <submittedName>
        <fullName evidence="2">Metallophosphoesterase</fullName>
    </submittedName>
</protein>
<feature type="domain" description="Serine/threonine specific protein phosphatases" evidence="1">
    <location>
        <begin position="73"/>
        <end position="78"/>
    </location>
</feature>
<reference evidence="2" key="1">
    <citation type="submission" date="2023-07" db="EMBL/GenBank/DDBJ databases">
        <title>Dynamics of blaOXA-23 gene transmission in Acinetobacter spp. from contaminated veterinary surfaces.</title>
        <authorList>
            <person name="Moreira Da Silva J."/>
            <person name="Menezes J."/>
            <person name="Fernandes L."/>
            <person name="Marques C."/>
            <person name="Amaral A."/>
            <person name="Timofte D."/>
            <person name="Pomba C."/>
        </authorList>
    </citation>
    <scope>NUCLEOTIDE SEQUENCE</scope>
    <source>
        <strain evidence="2">CMVB11Z4A1</strain>
    </source>
</reference>
<dbReference type="EMBL" id="JAUUUS010000302">
    <property type="protein sequence ID" value="MDP1448680.1"/>
    <property type="molecule type" value="Genomic_DNA"/>
</dbReference>
<evidence type="ECO:0000259" key="1">
    <source>
        <dbReference type="PROSITE" id="PS00125"/>
    </source>
</evidence>
<dbReference type="InterPro" id="IPR004843">
    <property type="entry name" value="Calcineurin-like_PHP"/>
</dbReference>
<name>A0AAW8AZT8_ACILW</name>
<dbReference type="Pfam" id="PF00149">
    <property type="entry name" value="Metallophos"/>
    <property type="match status" value="1"/>
</dbReference>
<dbReference type="GO" id="GO:0005737">
    <property type="term" value="C:cytoplasm"/>
    <property type="evidence" value="ECO:0007669"/>
    <property type="project" value="TreeGrafter"/>
</dbReference>
<dbReference type="RefSeq" id="WP_004282053.1">
    <property type="nucleotide sequence ID" value="NZ_JACWEU010000044.1"/>
</dbReference>
<evidence type="ECO:0000313" key="2">
    <source>
        <dbReference type="EMBL" id="MDP1448680.1"/>
    </source>
</evidence>
<dbReference type="Proteomes" id="UP001242129">
    <property type="component" value="Unassembled WGS sequence"/>
</dbReference>
<dbReference type="GO" id="GO:0016791">
    <property type="term" value="F:phosphatase activity"/>
    <property type="evidence" value="ECO:0007669"/>
    <property type="project" value="TreeGrafter"/>
</dbReference>
<gene>
    <name evidence="2" type="ORF">Q8G51_12995</name>
</gene>
<dbReference type="SUPFAM" id="SSF56300">
    <property type="entry name" value="Metallo-dependent phosphatases"/>
    <property type="match status" value="1"/>
</dbReference>
<dbReference type="InterPro" id="IPR050126">
    <property type="entry name" value="Ap4A_hydrolase"/>
</dbReference>
<dbReference type="Gene3D" id="3.60.21.10">
    <property type="match status" value="1"/>
</dbReference>
<comment type="caution">
    <text evidence="2">The sequence shown here is derived from an EMBL/GenBank/DDBJ whole genome shotgun (WGS) entry which is preliminary data.</text>
</comment>
<organism evidence="2 3">
    <name type="scientific">Acinetobacter lwoffii</name>
    <dbReference type="NCBI Taxonomy" id="28090"/>
    <lineage>
        <taxon>Bacteria</taxon>
        <taxon>Pseudomonadati</taxon>
        <taxon>Pseudomonadota</taxon>
        <taxon>Gammaproteobacteria</taxon>
        <taxon>Moraxellales</taxon>
        <taxon>Moraxellaceae</taxon>
        <taxon>Acinetobacter</taxon>
    </lineage>
</organism>
<evidence type="ECO:0000313" key="3">
    <source>
        <dbReference type="Proteomes" id="UP001242129"/>
    </source>
</evidence>
<dbReference type="PANTHER" id="PTHR42850">
    <property type="entry name" value="METALLOPHOSPHOESTERASE"/>
    <property type="match status" value="1"/>
</dbReference>
<dbReference type="PANTHER" id="PTHR42850:SF11">
    <property type="entry name" value="BIS(5'-NUCLEOSYL)-TETRAPHOSPHATASE [SYMMETRICAL]"/>
    <property type="match status" value="1"/>
</dbReference>
<accession>A0AAW8AZT8</accession>
<dbReference type="GO" id="GO:0008803">
    <property type="term" value="F:bis(5'-nucleosyl)-tetraphosphatase (symmetrical) activity"/>
    <property type="evidence" value="ECO:0007669"/>
    <property type="project" value="TreeGrafter"/>
</dbReference>
<sequence>MTNHIQIIDGSSFKSIFVVGDLHGSYHLLMSHLNAIDFDFDKDLLICTGDLVDKGKENLECFSLIKKPWFRTVRGNHEEMCIKSLFDSKLRHLHERNGGEWFYQLSSHQQHKIIKSFEDLPIVIELELLDKRIGVVHADIDIHEWGAFKADIMQGDYWISGMVSAYTNALWGRGRVKNYSDNYDVVENIDAIYLGHTIVKEMTRLDNCYYIDVGSSFTQKLCITKIK</sequence>
<proteinExistence type="predicted"/>